<evidence type="ECO:0000256" key="5">
    <source>
        <dbReference type="ARBA" id="ARBA00022989"/>
    </source>
</evidence>
<dbReference type="InterPro" id="IPR003342">
    <property type="entry name" value="ArnT-like_N"/>
</dbReference>
<evidence type="ECO:0000256" key="6">
    <source>
        <dbReference type="ARBA" id="ARBA00023136"/>
    </source>
</evidence>
<name>A0AAU8CF65_9EURY</name>
<feature type="domain" description="ArnT-like N-terminal" evidence="8">
    <location>
        <begin position="74"/>
        <end position="190"/>
    </location>
</feature>
<evidence type="ECO:0000256" key="7">
    <source>
        <dbReference type="SAM" id="Phobius"/>
    </source>
</evidence>
<keyword evidence="3 9" id="KW-0808">Transferase</keyword>
<feature type="transmembrane region" description="Helical" evidence="7">
    <location>
        <begin position="71"/>
        <end position="94"/>
    </location>
</feature>
<evidence type="ECO:0000256" key="1">
    <source>
        <dbReference type="ARBA" id="ARBA00004127"/>
    </source>
</evidence>
<dbReference type="EC" id="2.4.-.-" evidence="9"/>
<evidence type="ECO:0000259" key="8">
    <source>
        <dbReference type="Pfam" id="PF02366"/>
    </source>
</evidence>
<keyword evidence="2 9" id="KW-0328">Glycosyltransferase</keyword>
<dbReference type="GeneID" id="91108656"/>
<evidence type="ECO:0000256" key="2">
    <source>
        <dbReference type="ARBA" id="ARBA00022676"/>
    </source>
</evidence>
<feature type="transmembrane region" description="Helical" evidence="7">
    <location>
        <begin position="144"/>
        <end position="164"/>
    </location>
</feature>
<dbReference type="GO" id="GO:0016757">
    <property type="term" value="F:glycosyltransferase activity"/>
    <property type="evidence" value="ECO:0007669"/>
    <property type="project" value="UniProtKB-KW"/>
</dbReference>
<proteinExistence type="predicted"/>
<evidence type="ECO:0000256" key="3">
    <source>
        <dbReference type="ARBA" id="ARBA00022679"/>
    </source>
</evidence>
<feature type="transmembrane region" description="Helical" evidence="7">
    <location>
        <begin position="362"/>
        <end position="382"/>
    </location>
</feature>
<evidence type="ECO:0000256" key="4">
    <source>
        <dbReference type="ARBA" id="ARBA00022692"/>
    </source>
</evidence>
<keyword evidence="4 7" id="KW-0812">Transmembrane</keyword>
<dbReference type="Pfam" id="PF02366">
    <property type="entry name" value="PMT"/>
    <property type="match status" value="1"/>
</dbReference>
<dbReference type="AlphaFoldDB" id="A0AAU8CF65"/>
<accession>A0AAU8CF65</accession>
<feature type="transmembrane region" description="Helical" evidence="7">
    <location>
        <begin position="106"/>
        <end position="124"/>
    </location>
</feature>
<reference evidence="9" key="1">
    <citation type="submission" date="2024-06" db="EMBL/GenBank/DDBJ databases">
        <title>Genome Sequence of an extremely halophilic archaeon isolated from Permian era halite, Salado Formation, Carlsbad, New Mexico: Halobacterium sp. strain NMX12-1.</title>
        <authorList>
            <person name="Sotoa L."/>
            <person name="DasSarma P."/>
            <person name="Anton B.P."/>
            <person name="Vincze T."/>
            <person name="Verma I."/>
            <person name="Eralp B."/>
            <person name="Powers D.W."/>
            <person name="Dozier B.L."/>
            <person name="Roberts R.J."/>
            <person name="DasSarma S."/>
        </authorList>
    </citation>
    <scope>NUCLEOTIDE SEQUENCE</scope>
    <source>
        <strain evidence="9">NMX12-1</strain>
    </source>
</reference>
<organism evidence="9">
    <name type="scientific">Halobacterium sp. NMX12-1</name>
    <dbReference type="NCBI Taxonomy" id="3166650"/>
    <lineage>
        <taxon>Archaea</taxon>
        <taxon>Methanobacteriati</taxon>
        <taxon>Methanobacteriota</taxon>
        <taxon>Stenosarchaea group</taxon>
        <taxon>Halobacteria</taxon>
        <taxon>Halobacteriales</taxon>
        <taxon>Halobacteriaceae</taxon>
        <taxon>Halobacterium</taxon>
    </lineage>
</organism>
<feature type="transmembrane region" description="Helical" evidence="7">
    <location>
        <begin position="332"/>
        <end position="350"/>
    </location>
</feature>
<protein>
    <submittedName>
        <fullName evidence="9">Glycosyltransferase family 39 protein</fullName>
        <ecNumber evidence="9">2.4.-.-</ecNumber>
    </submittedName>
</protein>
<dbReference type="EMBL" id="CP159204">
    <property type="protein sequence ID" value="XCF17536.1"/>
    <property type="molecule type" value="Genomic_DNA"/>
</dbReference>
<dbReference type="KEGG" id="hanx:ABSL23_05865"/>
<gene>
    <name evidence="9" type="ORF">ABSL23_05865</name>
</gene>
<feature type="transmembrane region" description="Helical" evidence="7">
    <location>
        <begin position="300"/>
        <end position="320"/>
    </location>
</feature>
<dbReference type="RefSeq" id="WP_353635041.1">
    <property type="nucleotide sequence ID" value="NZ_CP159204.1"/>
</dbReference>
<keyword evidence="6 7" id="KW-0472">Membrane</keyword>
<feature type="transmembrane region" description="Helical" evidence="7">
    <location>
        <begin position="198"/>
        <end position="215"/>
    </location>
</feature>
<sequence>MREKTRQALPVFAIAIFVRGIAAVVTTLTTLNPDSTADAVGFGNTAETIARGLREGQPYLYTSGSVDLSQWLFPLGGVDIYTLWGTFLAPFWLLPGPSGFYARLGNAFLGAFAVYNVYLIARYYHSHHAGVVASLPMTIYPSIVAVQSTLLREALVLFGITTAARLLMIPSKRRSRFSWALAGLALHVSLLLRNDNVVIYAAAIVAALAVYAVQSGYISKRALGIGLSLSPVAFVGSLPVVRDGVKFLAYLREVRAGGRAVYLPEVIPRTILELVAFSWVGAAYFLYAPFPWMIATIPDLLVSIEGVINVAFTVAAVWGVRLLGRKNAHATIGLLVGLAAAVVLYGVGTVNYGTGMRHRQMFLWVIFLFGGIGISEHVRFVWPFEWGRDTFSTSETQTPSQSD</sequence>
<evidence type="ECO:0000313" key="9">
    <source>
        <dbReference type="EMBL" id="XCF17536.1"/>
    </source>
</evidence>
<feature type="transmembrane region" description="Helical" evidence="7">
    <location>
        <begin position="271"/>
        <end position="288"/>
    </location>
</feature>
<comment type="subcellular location">
    <subcellularLocation>
        <location evidence="1">Endomembrane system</location>
        <topology evidence="1">Multi-pass membrane protein</topology>
    </subcellularLocation>
</comment>
<keyword evidence="5 7" id="KW-1133">Transmembrane helix</keyword>